<dbReference type="InterPro" id="IPR027599">
    <property type="entry name" value="PqqD-rel_X"/>
</dbReference>
<proteinExistence type="predicted"/>
<comment type="caution">
    <text evidence="1">The sequence shown here is derived from an EMBL/GenBank/DDBJ whole genome shotgun (WGS) entry which is preliminary data.</text>
</comment>
<dbReference type="EMBL" id="RJVI01000003">
    <property type="protein sequence ID" value="ROR29647.1"/>
    <property type="molecule type" value="Genomic_DNA"/>
</dbReference>
<gene>
    <name evidence="1" type="ORF">EDC57_2318</name>
</gene>
<keyword evidence="2" id="KW-1185">Reference proteome</keyword>
<name>A0A3N1XXJ6_9GAMM</name>
<dbReference type="Proteomes" id="UP000276634">
    <property type="component" value="Unassembled WGS sequence"/>
</dbReference>
<dbReference type="NCBIfam" id="TIGR04353">
    <property type="entry name" value="PqqD_rel_X"/>
    <property type="match status" value="1"/>
</dbReference>
<evidence type="ECO:0000313" key="1">
    <source>
        <dbReference type="EMBL" id="ROR29647.1"/>
    </source>
</evidence>
<reference evidence="1 2" key="1">
    <citation type="submission" date="2018-11" db="EMBL/GenBank/DDBJ databases">
        <title>Genomic Encyclopedia of Type Strains, Phase IV (KMG-IV): sequencing the most valuable type-strain genomes for metagenomic binning, comparative biology and taxonomic classification.</title>
        <authorList>
            <person name="Goeker M."/>
        </authorList>
    </citation>
    <scope>NUCLEOTIDE SEQUENCE [LARGE SCALE GENOMIC DNA]</scope>
    <source>
        <strain evidence="1 2">DSM 100275</strain>
    </source>
</reference>
<dbReference type="Gene3D" id="1.10.10.1150">
    <property type="entry name" value="Coenzyme PQQ synthesis protein D (PqqD)"/>
    <property type="match status" value="1"/>
</dbReference>
<sequence length="96" mass="10068">MTATATVWRLRRGLRLRRRALGGEVALLDEATGATHLVAPAAAAILELLAGGAPLDTAAIAARLAPEDRCPVLREAAVHDALRALRRLDLVEEAGA</sequence>
<protein>
    <submittedName>
        <fullName evidence="1">PqqD family protein of HPr-rel-A system</fullName>
    </submittedName>
</protein>
<dbReference type="AlphaFoldDB" id="A0A3N1XXJ6"/>
<evidence type="ECO:0000313" key="2">
    <source>
        <dbReference type="Proteomes" id="UP000276634"/>
    </source>
</evidence>
<dbReference type="InterPro" id="IPR041881">
    <property type="entry name" value="PqqD_sf"/>
</dbReference>
<organism evidence="1 2">
    <name type="scientific">Inmirania thermothiophila</name>
    <dbReference type="NCBI Taxonomy" id="1750597"/>
    <lineage>
        <taxon>Bacteria</taxon>
        <taxon>Pseudomonadati</taxon>
        <taxon>Pseudomonadota</taxon>
        <taxon>Gammaproteobacteria</taxon>
        <taxon>Chromatiales</taxon>
        <taxon>Ectothiorhodospiraceae</taxon>
        <taxon>Inmirania</taxon>
    </lineage>
</organism>
<dbReference type="RefSeq" id="WP_170165135.1">
    <property type="nucleotide sequence ID" value="NZ_RJVI01000003.1"/>
</dbReference>
<accession>A0A3N1XXJ6</accession>